<dbReference type="InterPro" id="IPR025275">
    <property type="entry name" value="DUF4015"/>
</dbReference>
<keyword evidence="3" id="KW-1185">Reference proteome</keyword>
<dbReference type="Gene3D" id="3.20.20.80">
    <property type="entry name" value="Glycosidases"/>
    <property type="match status" value="1"/>
</dbReference>
<protein>
    <submittedName>
        <fullName evidence="2">Bacterial Ig-like domain (Group 1)</fullName>
    </submittedName>
</protein>
<dbReference type="Gene3D" id="2.60.40.10">
    <property type="entry name" value="Immunoglobulins"/>
    <property type="match status" value="2"/>
</dbReference>
<dbReference type="Proteomes" id="UP000251717">
    <property type="component" value="Unassembled WGS sequence"/>
</dbReference>
<evidence type="ECO:0000259" key="1">
    <source>
        <dbReference type="Pfam" id="PF13200"/>
    </source>
</evidence>
<dbReference type="InterPro" id="IPR017853">
    <property type="entry name" value="GH"/>
</dbReference>
<gene>
    <name evidence="2" type="ORF">MBBTH_18960</name>
</gene>
<comment type="caution">
    <text evidence="2">The sequence shown here is derived from an EMBL/GenBank/DDBJ whole genome shotgun (WGS) entry which is preliminary data.</text>
</comment>
<feature type="domain" description="DUF4015" evidence="1">
    <location>
        <begin position="424"/>
        <end position="525"/>
    </location>
</feature>
<evidence type="ECO:0000313" key="2">
    <source>
        <dbReference type="EMBL" id="PWB85297.1"/>
    </source>
</evidence>
<dbReference type="OrthoDB" id="18481at2157"/>
<sequence length="593" mass="65932">MLLSIFLILFFTIGAVSASDNSTLSEDADVISSGEEELVMEEEGTDSNDVSSPIANESIKTSLQSNDTTVIKGHEFSVKLVDENGTGIANKTIKFTLNKVVSEVLTDDDGMAKLKVTVNPGTYTIKYSFNETGYSISKASKKILVIPTGTSKIAASNYVAYVGARNKYTVQLAVGDLPLQGRTVTFTLNGKKYTKVTNSKGKASLSIKLPKGSYKISYSYDGEDNIKKTSGSKKITVKKGMPVKITKYYSKIYRNKQAGNFKIKFVDVRGDVLANKKIKFRFNKKNYVKKTNKNGIATVKIKLKTGSYKVKVTHSKESLYNKASKTFSIKVKPKQARNNGMWLLSTDMKSVDFDKLEQYGTKHIFLNSKAIERFGKGFVESWVKEAKGHGIKVHLWMQVFYKSNTWKLPIKGGQIDYDFINTKVQEAKTLAKVKGVAGIHFDYIRFPGNAYKYDNAIKAVNHFTKKASNAIHKVSKKLIVSAAVMPEPSSMKTYYAQDIPTMSKYLDVIVPMVYKGNYHAGPNWIKSVTKTFSQQSKKAKIWTGLQTYKSDASLKKLSAKELMGDADAAALGGAYGVILFRYGLFNYINFNEV</sequence>
<reference evidence="2 3" key="1">
    <citation type="submission" date="2017-03" db="EMBL/GenBank/DDBJ databases">
        <title>Genome sequence of Methanobrevibacter thaueri.</title>
        <authorList>
            <person name="Poehlein A."/>
            <person name="Seedorf H."/>
            <person name="Daniel R."/>
        </authorList>
    </citation>
    <scope>NUCLEOTIDE SEQUENCE [LARGE SCALE GENOMIC DNA]</scope>
    <source>
        <strain evidence="2 3">DSM 11995</strain>
    </source>
</reference>
<dbReference type="SUPFAM" id="SSF51445">
    <property type="entry name" value="(Trans)glycosidases"/>
    <property type="match status" value="1"/>
</dbReference>
<name>A0A315XN67_9EURY</name>
<evidence type="ECO:0000313" key="3">
    <source>
        <dbReference type="Proteomes" id="UP000251717"/>
    </source>
</evidence>
<accession>A0A315XN67</accession>
<dbReference type="EMBL" id="MZGS01000028">
    <property type="protein sequence ID" value="PWB85297.1"/>
    <property type="molecule type" value="Genomic_DNA"/>
</dbReference>
<dbReference type="Pfam" id="PF13200">
    <property type="entry name" value="DUF4015"/>
    <property type="match status" value="1"/>
</dbReference>
<dbReference type="RefSeq" id="WP_165814067.1">
    <property type="nucleotide sequence ID" value="NZ_MZGS01000028.1"/>
</dbReference>
<dbReference type="InterPro" id="IPR013783">
    <property type="entry name" value="Ig-like_fold"/>
</dbReference>
<proteinExistence type="predicted"/>
<dbReference type="AlphaFoldDB" id="A0A315XN67"/>
<organism evidence="2 3">
    <name type="scientific">Methanobrevibacter thaueri</name>
    <dbReference type="NCBI Taxonomy" id="190975"/>
    <lineage>
        <taxon>Archaea</taxon>
        <taxon>Methanobacteriati</taxon>
        <taxon>Methanobacteriota</taxon>
        <taxon>Methanomada group</taxon>
        <taxon>Methanobacteria</taxon>
        <taxon>Methanobacteriales</taxon>
        <taxon>Methanobacteriaceae</taxon>
        <taxon>Methanobrevibacter</taxon>
    </lineage>
</organism>